<dbReference type="InterPro" id="IPR058530">
    <property type="entry name" value="Baseplate_J-like_C"/>
</dbReference>
<dbReference type="Pfam" id="PF26078">
    <property type="entry name" value="Baseplate_J_M"/>
    <property type="match status" value="1"/>
</dbReference>
<dbReference type="PANTHER" id="PTHR35862:SF1">
    <property type="entry name" value="FELS-2 PROPHAGE PROTEIN"/>
    <property type="match status" value="1"/>
</dbReference>
<protein>
    <recommendedName>
        <fullName evidence="5">Baseplate assembly protein</fullName>
    </recommendedName>
</protein>
<dbReference type="Pfam" id="PF26079">
    <property type="entry name" value="Baseplate_J_C"/>
    <property type="match status" value="1"/>
</dbReference>
<dbReference type="RefSeq" id="WP_174788390.1">
    <property type="nucleotide sequence ID" value="NZ_CP054580.1"/>
</dbReference>
<keyword evidence="4" id="KW-1185">Reference proteome</keyword>
<name>A0AAP9NR36_9GAMM</name>
<evidence type="ECO:0000313" key="4">
    <source>
        <dbReference type="Proteomes" id="UP000509761"/>
    </source>
</evidence>
<sequence length="299" mass="33159">MSTPIDLSQITPPDVIEPLDYEALLSERKARLIELTPIDERDDLAATLALESEPLTKLLQENAYRELLLRERINDAARAVMLAYAAGGDLDQLGANFQVTRLMLDPGDPNAVPPVPPTYEHDRDFRARIQLAFEGLSVAGPIGAYQFHAAAAHPDVRDVAVESPEPVDVVLTVLSRKNDGIATPELLDTVRDYLEPFRPLTDRLTLQPADRTDYTIIATLTLRPGPDAELVVEEARRELNTYTDARYKLGTWVTRSGISAALTVQGVENVTLHNWQDLHSQPHQAPRCTAIHLATERLP</sequence>
<dbReference type="PIRSF" id="PIRSF020481">
    <property type="entry name" value="BAP"/>
    <property type="match status" value="1"/>
</dbReference>
<gene>
    <name evidence="3" type="ORF">FX987_04390</name>
</gene>
<dbReference type="PANTHER" id="PTHR35862">
    <property type="entry name" value="FELS-2 PROPHAGE PROTEIN"/>
    <property type="match status" value="1"/>
</dbReference>
<feature type="domain" description="Baseplate J-like C-terminal" evidence="2">
    <location>
        <begin position="214"/>
        <end position="292"/>
    </location>
</feature>
<dbReference type="InterPro" id="IPR052726">
    <property type="entry name" value="Phage_Baseplate_Hub"/>
</dbReference>
<dbReference type="EMBL" id="CP054580">
    <property type="protein sequence ID" value="QKS26581.1"/>
    <property type="molecule type" value="Genomic_DNA"/>
</dbReference>
<dbReference type="InterPro" id="IPR014507">
    <property type="entry name" value="Baseplate_assembly_J_pred"/>
</dbReference>
<evidence type="ECO:0000259" key="1">
    <source>
        <dbReference type="Pfam" id="PF26078"/>
    </source>
</evidence>
<accession>A0AAP9NR36</accession>
<proteinExistence type="predicted"/>
<evidence type="ECO:0008006" key="5">
    <source>
        <dbReference type="Google" id="ProtNLM"/>
    </source>
</evidence>
<dbReference type="InterPro" id="IPR058531">
    <property type="entry name" value="Baseplate_J_M"/>
</dbReference>
<feature type="domain" description="Baseplate J-like central" evidence="1">
    <location>
        <begin position="138"/>
        <end position="207"/>
    </location>
</feature>
<evidence type="ECO:0000313" key="3">
    <source>
        <dbReference type="EMBL" id="QKS26581.1"/>
    </source>
</evidence>
<dbReference type="Proteomes" id="UP000509761">
    <property type="component" value="Chromosome"/>
</dbReference>
<dbReference type="AlphaFoldDB" id="A0AAP9NR36"/>
<organism evidence="3 4">
    <name type="scientific">Vreelandella titanicae</name>
    <dbReference type="NCBI Taxonomy" id="664683"/>
    <lineage>
        <taxon>Bacteria</taxon>
        <taxon>Pseudomonadati</taxon>
        <taxon>Pseudomonadota</taxon>
        <taxon>Gammaproteobacteria</taxon>
        <taxon>Oceanospirillales</taxon>
        <taxon>Halomonadaceae</taxon>
        <taxon>Vreelandella</taxon>
    </lineage>
</organism>
<reference evidence="3 4" key="1">
    <citation type="submission" date="2019-12" db="EMBL/GenBank/DDBJ databases">
        <title>Genome sequencing and assembly of endphytes of Porphyra tenera.</title>
        <authorList>
            <person name="Park J.M."/>
            <person name="Shin R."/>
            <person name="Jo S.H."/>
        </authorList>
    </citation>
    <scope>NUCLEOTIDE SEQUENCE [LARGE SCALE GENOMIC DNA]</scope>
    <source>
        <strain evidence="3 4">GPM3</strain>
    </source>
</reference>
<evidence type="ECO:0000259" key="2">
    <source>
        <dbReference type="Pfam" id="PF26079"/>
    </source>
</evidence>